<protein>
    <submittedName>
        <fullName evidence="2">Uncharacterized protein</fullName>
    </submittedName>
</protein>
<evidence type="ECO:0000313" key="3">
    <source>
        <dbReference type="Proteomes" id="UP001153365"/>
    </source>
</evidence>
<dbReference type="AlphaFoldDB" id="A0AAV0BGI1"/>
<feature type="compositionally biased region" description="Basic and acidic residues" evidence="1">
    <location>
        <begin position="1"/>
        <end position="23"/>
    </location>
</feature>
<comment type="caution">
    <text evidence="2">The sequence shown here is derived from an EMBL/GenBank/DDBJ whole genome shotgun (WGS) entry which is preliminary data.</text>
</comment>
<feature type="region of interest" description="Disordered" evidence="1">
    <location>
        <begin position="264"/>
        <end position="292"/>
    </location>
</feature>
<accession>A0AAV0BGI1</accession>
<gene>
    <name evidence="2" type="ORF">PPACK8108_LOCUS20922</name>
</gene>
<feature type="compositionally biased region" description="Polar residues" evidence="1">
    <location>
        <begin position="24"/>
        <end position="51"/>
    </location>
</feature>
<sequence length="292" mass="33400">MDIKLEKSTSKDLSEPPGDKEDINSNTTSKRSTSHPPNQPIRTVAQSNTNGKPLRRPARKKIGLTTQAVGAEEEKDAAVDNLIGVLKRKANLIAVVRDQVELVRVIERLEKGLRHLIEENGSSRERISEWESIGIKFEGLVEIERQEKQKLKKLLKDSNKLLRLESDKRSNRPKKQESALDELWTSAKIKVRNNGILIRTGNSVKPIIMTAQADTRRTDAEMQDGYDHYLENKRTGQMEELAIVVVVAYYQWIWKCSGSTHKGMDREGFQGLEQDKDNTRTKERKDRGYRIK</sequence>
<dbReference type="EMBL" id="CALTRL010005781">
    <property type="protein sequence ID" value="CAH7686291.1"/>
    <property type="molecule type" value="Genomic_DNA"/>
</dbReference>
<evidence type="ECO:0000313" key="2">
    <source>
        <dbReference type="EMBL" id="CAH7686291.1"/>
    </source>
</evidence>
<reference evidence="2" key="1">
    <citation type="submission" date="2022-06" db="EMBL/GenBank/DDBJ databases">
        <authorList>
            <consortium name="SYNGENTA / RWTH Aachen University"/>
        </authorList>
    </citation>
    <scope>NUCLEOTIDE SEQUENCE</scope>
</reference>
<proteinExistence type="predicted"/>
<name>A0AAV0BGI1_PHAPC</name>
<evidence type="ECO:0000256" key="1">
    <source>
        <dbReference type="SAM" id="MobiDB-lite"/>
    </source>
</evidence>
<feature type="region of interest" description="Disordered" evidence="1">
    <location>
        <begin position="1"/>
        <end position="60"/>
    </location>
</feature>
<dbReference type="Proteomes" id="UP001153365">
    <property type="component" value="Unassembled WGS sequence"/>
</dbReference>
<organism evidence="2 3">
    <name type="scientific">Phakopsora pachyrhizi</name>
    <name type="common">Asian soybean rust disease fungus</name>
    <dbReference type="NCBI Taxonomy" id="170000"/>
    <lineage>
        <taxon>Eukaryota</taxon>
        <taxon>Fungi</taxon>
        <taxon>Dikarya</taxon>
        <taxon>Basidiomycota</taxon>
        <taxon>Pucciniomycotina</taxon>
        <taxon>Pucciniomycetes</taxon>
        <taxon>Pucciniales</taxon>
        <taxon>Phakopsoraceae</taxon>
        <taxon>Phakopsora</taxon>
    </lineage>
</organism>
<keyword evidence="3" id="KW-1185">Reference proteome</keyword>